<reference evidence="1" key="1">
    <citation type="submission" date="2021-07" db="EMBL/GenBank/DDBJ databases">
        <authorList>
            <person name="Durling M."/>
        </authorList>
    </citation>
    <scope>NUCLEOTIDE SEQUENCE</scope>
</reference>
<evidence type="ECO:0000313" key="1">
    <source>
        <dbReference type="EMBL" id="CAG8957608.1"/>
    </source>
</evidence>
<keyword evidence="2" id="KW-1185">Reference proteome</keyword>
<name>A0A9N9PWC1_9HELO</name>
<proteinExistence type="predicted"/>
<gene>
    <name evidence="1" type="ORF">HYFRA_00010475</name>
</gene>
<dbReference type="Proteomes" id="UP000696280">
    <property type="component" value="Unassembled WGS sequence"/>
</dbReference>
<sequence length="197" mass="21740">MQEKGKLIAPYRSRGLLIGPEMLLHSGLAMCASNVKSNSCRCSCRNRIRNTIPMLIRDRQENLPVTTPRPPAPAPALLPLIFWVLGARHGHMGPGLESQDLMLGSTADILRGSLRGSSRSEWLQCDTIHQHWQVGRVEGRVEDALKPDRWGWCAMRCKRMREIHCNVASPGDFSPPHLDLGAICGGGLHLGRLASDP</sequence>
<dbReference type="EMBL" id="CAJVRL010000080">
    <property type="protein sequence ID" value="CAG8957608.1"/>
    <property type="molecule type" value="Genomic_DNA"/>
</dbReference>
<dbReference type="AlphaFoldDB" id="A0A9N9PWC1"/>
<comment type="caution">
    <text evidence="1">The sequence shown here is derived from an EMBL/GenBank/DDBJ whole genome shotgun (WGS) entry which is preliminary data.</text>
</comment>
<protein>
    <submittedName>
        <fullName evidence="1">Uncharacterized protein</fullName>
    </submittedName>
</protein>
<evidence type="ECO:0000313" key="2">
    <source>
        <dbReference type="Proteomes" id="UP000696280"/>
    </source>
</evidence>
<organism evidence="1 2">
    <name type="scientific">Hymenoscyphus fraxineus</name>
    <dbReference type="NCBI Taxonomy" id="746836"/>
    <lineage>
        <taxon>Eukaryota</taxon>
        <taxon>Fungi</taxon>
        <taxon>Dikarya</taxon>
        <taxon>Ascomycota</taxon>
        <taxon>Pezizomycotina</taxon>
        <taxon>Leotiomycetes</taxon>
        <taxon>Helotiales</taxon>
        <taxon>Helotiaceae</taxon>
        <taxon>Hymenoscyphus</taxon>
    </lineage>
</organism>
<accession>A0A9N9PWC1</accession>